<protein>
    <submittedName>
        <fullName evidence="1">Uncharacterized protein</fullName>
    </submittedName>
</protein>
<gene>
    <name evidence="1" type="ORF">MtrunA17_Chr6g0478281</name>
</gene>
<sequence length="46" mass="5096">MLVMVGEAATIYPFELEDMFGDPMIFKVEGKANVDKSDARSIIRGC</sequence>
<reference evidence="2" key="1">
    <citation type="journal article" date="2018" name="Nat. Plants">
        <title>Whole-genome landscape of Medicago truncatula symbiotic genes.</title>
        <authorList>
            <person name="Pecrix Y."/>
            <person name="Staton S.E."/>
            <person name="Sallet E."/>
            <person name="Lelandais-Briere C."/>
            <person name="Moreau S."/>
            <person name="Carrere S."/>
            <person name="Blein T."/>
            <person name="Jardinaud M.F."/>
            <person name="Latrasse D."/>
            <person name="Zouine M."/>
            <person name="Zahm M."/>
            <person name="Kreplak J."/>
            <person name="Mayjonade B."/>
            <person name="Satge C."/>
            <person name="Perez M."/>
            <person name="Cauet S."/>
            <person name="Marande W."/>
            <person name="Chantry-Darmon C."/>
            <person name="Lopez-Roques C."/>
            <person name="Bouchez O."/>
            <person name="Berard A."/>
            <person name="Debelle F."/>
            <person name="Munos S."/>
            <person name="Bendahmane A."/>
            <person name="Berges H."/>
            <person name="Niebel A."/>
            <person name="Buitink J."/>
            <person name="Frugier F."/>
            <person name="Benhamed M."/>
            <person name="Crespi M."/>
            <person name="Gouzy J."/>
            <person name="Gamas P."/>
        </authorList>
    </citation>
    <scope>NUCLEOTIDE SEQUENCE [LARGE SCALE GENOMIC DNA]</scope>
    <source>
        <strain evidence="2">cv. Jemalong A17</strain>
    </source>
</reference>
<evidence type="ECO:0000313" key="2">
    <source>
        <dbReference type="Proteomes" id="UP000265566"/>
    </source>
</evidence>
<dbReference type="AlphaFoldDB" id="A0A396HG73"/>
<proteinExistence type="predicted"/>
<evidence type="ECO:0000313" key="1">
    <source>
        <dbReference type="EMBL" id="RHN52236.1"/>
    </source>
</evidence>
<comment type="caution">
    <text evidence="1">The sequence shown here is derived from an EMBL/GenBank/DDBJ whole genome shotgun (WGS) entry which is preliminary data.</text>
</comment>
<organism evidence="1 2">
    <name type="scientific">Medicago truncatula</name>
    <name type="common">Barrel medic</name>
    <name type="synonym">Medicago tribuloides</name>
    <dbReference type="NCBI Taxonomy" id="3880"/>
    <lineage>
        <taxon>Eukaryota</taxon>
        <taxon>Viridiplantae</taxon>
        <taxon>Streptophyta</taxon>
        <taxon>Embryophyta</taxon>
        <taxon>Tracheophyta</taxon>
        <taxon>Spermatophyta</taxon>
        <taxon>Magnoliopsida</taxon>
        <taxon>eudicotyledons</taxon>
        <taxon>Gunneridae</taxon>
        <taxon>Pentapetalae</taxon>
        <taxon>rosids</taxon>
        <taxon>fabids</taxon>
        <taxon>Fabales</taxon>
        <taxon>Fabaceae</taxon>
        <taxon>Papilionoideae</taxon>
        <taxon>50 kb inversion clade</taxon>
        <taxon>NPAAA clade</taxon>
        <taxon>Hologalegina</taxon>
        <taxon>IRL clade</taxon>
        <taxon>Trifolieae</taxon>
        <taxon>Medicago</taxon>
    </lineage>
</organism>
<dbReference type="EMBL" id="PSQE01000006">
    <property type="protein sequence ID" value="RHN52236.1"/>
    <property type="molecule type" value="Genomic_DNA"/>
</dbReference>
<dbReference type="Gramene" id="rna36885">
    <property type="protein sequence ID" value="RHN52236.1"/>
    <property type="gene ID" value="gene36885"/>
</dbReference>
<name>A0A396HG73_MEDTR</name>
<dbReference type="Proteomes" id="UP000265566">
    <property type="component" value="Chromosome 6"/>
</dbReference>
<accession>A0A396HG73</accession>